<comment type="caution">
    <text evidence="2">The sequence shown here is derived from an EMBL/GenBank/DDBJ whole genome shotgun (WGS) entry which is preliminary data.</text>
</comment>
<feature type="compositionally biased region" description="Basic residues" evidence="1">
    <location>
        <begin position="14"/>
        <end position="23"/>
    </location>
</feature>
<accession>A0AAE1V490</accession>
<evidence type="ECO:0000313" key="2">
    <source>
        <dbReference type="EMBL" id="KAK4348144.1"/>
    </source>
</evidence>
<dbReference type="Proteomes" id="UP001291623">
    <property type="component" value="Unassembled WGS sequence"/>
</dbReference>
<dbReference type="EMBL" id="JAVYJV010000018">
    <property type="protein sequence ID" value="KAK4348144.1"/>
    <property type="molecule type" value="Genomic_DNA"/>
</dbReference>
<dbReference type="Gene3D" id="3.90.70.80">
    <property type="match status" value="1"/>
</dbReference>
<protein>
    <submittedName>
        <fullName evidence="2">Uncharacterized protein</fullName>
    </submittedName>
</protein>
<evidence type="ECO:0000256" key="1">
    <source>
        <dbReference type="SAM" id="MobiDB-lite"/>
    </source>
</evidence>
<reference evidence="2" key="1">
    <citation type="submission" date="2023-12" db="EMBL/GenBank/DDBJ databases">
        <title>Genome assembly of Anisodus tanguticus.</title>
        <authorList>
            <person name="Wang Y.-J."/>
        </authorList>
    </citation>
    <scope>NUCLEOTIDE SEQUENCE</scope>
    <source>
        <strain evidence="2">KB-2021</strain>
        <tissue evidence="2">Leaf</tissue>
    </source>
</reference>
<feature type="compositionally biased region" description="Polar residues" evidence="1">
    <location>
        <begin position="1"/>
        <end position="13"/>
    </location>
</feature>
<keyword evidence="3" id="KW-1185">Reference proteome</keyword>
<sequence>MEKSSQHSFNPTHKSSRGKNKTSHKMEHPVSVDSDTSLHSISDHDLSDGGKNLPEKKLVFFDQNLTFEEEPVAILDRHIRKLRSKEIASVKVRWIHRTIEEATWDAKLDIQSRYPQFFVSLGTLFHFRFIEGDFDAYVERIEKPYVWGGEPMLLMASHLLK</sequence>
<feature type="region of interest" description="Disordered" evidence="1">
    <location>
        <begin position="1"/>
        <end position="49"/>
    </location>
</feature>
<organism evidence="2 3">
    <name type="scientific">Anisodus tanguticus</name>
    <dbReference type="NCBI Taxonomy" id="243964"/>
    <lineage>
        <taxon>Eukaryota</taxon>
        <taxon>Viridiplantae</taxon>
        <taxon>Streptophyta</taxon>
        <taxon>Embryophyta</taxon>
        <taxon>Tracheophyta</taxon>
        <taxon>Spermatophyta</taxon>
        <taxon>Magnoliopsida</taxon>
        <taxon>eudicotyledons</taxon>
        <taxon>Gunneridae</taxon>
        <taxon>Pentapetalae</taxon>
        <taxon>asterids</taxon>
        <taxon>lamiids</taxon>
        <taxon>Solanales</taxon>
        <taxon>Solanaceae</taxon>
        <taxon>Solanoideae</taxon>
        <taxon>Hyoscyameae</taxon>
        <taxon>Anisodus</taxon>
    </lineage>
</organism>
<dbReference type="PANTHER" id="PTHR46148:SF60">
    <property type="entry name" value="CHROMO DOMAIN-CONTAINING PROTEIN"/>
    <property type="match status" value="1"/>
</dbReference>
<dbReference type="PANTHER" id="PTHR46148">
    <property type="entry name" value="CHROMO DOMAIN-CONTAINING PROTEIN"/>
    <property type="match status" value="1"/>
</dbReference>
<proteinExistence type="predicted"/>
<gene>
    <name evidence="2" type="ORF">RND71_034483</name>
</gene>
<name>A0AAE1V490_9SOLA</name>
<dbReference type="AlphaFoldDB" id="A0AAE1V490"/>
<evidence type="ECO:0000313" key="3">
    <source>
        <dbReference type="Proteomes" id="UP001291623"/>
    </source>
</evidence>